<feature type="signal peptide" evidence="9">
    <location>
        <begin position="1"/>
        <end position="22"/>
    </location>
</feature>
<evidence type="ECO:0000313" key="11">
    <source>
        <dbReference type="EMBL" id="KAH7565970.1"/>
    </source>
</evidence>
<evidence type="ECO:0000256" key="7">
    <source>
        <dbReference type="ARBA" id="ARBA00034457"/>
    </source>
</evidence>
<dbReference type="EMBL" id="JAFEMO010000008">
    <property type="protein sequence ID" value="KAH7565970.1"/>
    <property type="molecule type" value="Genomic_DNA"/>
</dbReference>
<evidence type="ECO:0000256" key="3">
    <source>
        <dbReference type="ARBA" id="ARBA00022525"/>
    </source>
</evidence>
<dbReference type="InterPro" id="IPR008502">
    <property type="entry name" value="Prolamin-like"/>
</dbReference>
<dbReference type="Pfam" id="PF05617">
    <property type="entry name" value="Prolamin_like"/>
    <property type="match status" value="2"/>
</dbReference>
<keyword evidence="6" id="KW-0968">Cytoplasmic vesicle</keyword>
<evidence type="ECO:0000256" key="5">
    <source>
        <dbReference type="ARBA" id="ARBA00023279"/>
    </source>
</evidence>
<dbReference type="InterPro" id="IPR044711">
    <property type="entry name" value="EC11-15"/>
</dbReference>
<gene>
    <name evidence="11" type="ORF">JRO89_XS08G0050600</name>
</gene>
<keyword evidence="4 9" id="KW-0732">Signal</keyword>
<keyword evidence="3" id="KW-0964">Secreted</keyword>
<accession>A0ABQ8HNP9</accession>
<comment type="similarity">
    <text evidence="8">Belongs to the plant egg cell-secreted peptide family.</text>
</comment>
<dbReference type="PANTHER" id="PTHR35293">
    <property type="entry name" value="EGG CELL-SECRETED PROTEIN 1.5"/>
    <property type="match status" value="1"/>
</dbReference>
<evidence type="ECO:0000259" key="10">
    <source>
        <dbReference type="Pfam" id="PF05617"/>
    </source>
</evidence>
<sequence>MALKYVLLIILAITCFMSSGTATRSIVNLQHYMPGYNLEARLEDSGGLAECWTALMELKSCTNEIVLFFLNGQANIGPDCCRAIGIITRNCWPAMLTSLGFTTEEGNILRGYCDASPPPVLAPPPVTYQPQILSNVYWLSHQSNTAAYGDTPANNVPGHNLVARLEASGGQTECWNALLEIKSCSNEIILFFLNGQSDIGSDCCRAIAIITRNCLPAMLTSLGFTAEEGNILKGYCDASPAPMAVAPVPTSSSPLSG</sequence>
<protein>
    <recommendedName>
        <fullName evidence="10">Prolamin-like domain-containing protein</fullName>
    </recommendedName>
</protein>
<evidence type="ECO:0000256" key="4">
    <source>
        <dbReference type="ARBA" id="ARBA00022729"/>
    </source>
</evidence>
<evidence type="ECO:0000256" key="2">
    <source>
        <dbReference type="ARBA" id="ARBA00004613"/>
    </source>
</evidence>
<dbReference type="PANTHER" id="PTHR35293:SF10">
    <property type="entry name" value="EGG CELL-SECRETED PROTEIN 1.2-RELATED"/>
    <property type="match status" value="1"/>
</dbReference>
<evidence type="ECO:0000256" key="9">
    <source>
        <dbReference type="SAM" id="SignalP"/>
    </source>
</evidence>
<organism evidence="11 12">
    <name type="scientific">Xanthoceras sorbifolium</name>
    <dbReference type="NCBI Taxonomy" id="99658"/>
    <lineage>
        <taxon>Eukaryota</taxon>
        <taxon>Viridiplantae</taxon>
        <taxon>Streptophyta</taxon>
        <taxon>Embryophyta</taxon>
        <taxon>Tracheophyta</taxon>
        <taxon>Spermatophyta</taxon>
        <taxon>Magnoliopsida</taxon>
        <taxon>eudicotyledons</taxon>
        <taxon>Gunneridae</taxon>
        <taxon>Pentapetalae</taxon>
        <taxon>rosids</taxon>
        <taxon>malvids</taxon>
        <taxon>Sapindales</taxon>
        <taxon>Sapindaceae</taxon>
        <taxon>Xanthoceroideae</taxon>
        <taxon>Xanthoceras</taxon>
    </lineage>
</organism>
<comment type="subcellular location">
    <subcellularLocation>
        <location evidence="1">Cytoplasmic vesicle</location>
    </subcellularLocation>
    <subcellularLocation>
        <location evidence="2">Secreted</location>
    </subcellularLocation>
</comment>
<reference evidence="11 12" key="1">
    <citation type="submission" date="2021-02" db="EMBL/GenBank/DDBJ databases">
        <title>Plant Genome Project.</title>
        <authorList>
            <person name="Zhang R.-G."/>
        </authorList>
    </citation>
    <scope>NUCLEOTIDE SEQUENCE [LARGE SCALE GENOMIC DNA]</scope>
    <source>
        <tissue evidence="11">Leaves</tissue>
    </source>
</reference>
<evidence type="ECO:0000256" key="8">
    <source>
        <dbReference type="ARBA" id="ARBA00034484"/>
    </source>
</evidence>
<proteinExistence type="inferred from homology"/>
<comment type="caution">
    <text evidence="11">The sequence shown here is derived from an EMBL/GenBank/DDBJ whole genome shotgun (WGS) entry which is preliminary data.</text>
</comment>
<feature type="domain" description="Prolamin-like" evidence="10">
    <location>
        <begin position="173"/>
        <end position="237"/>
    </location>
</feature>
<keyword evidence="5" id="KW-0278">Fertilization</keyword>
<name>A0ABQ8HNP9_9ROSI</name>
<dbReference type="Proteomes" id="UP000827721">
    <property type="component" value="Unassembled WGS sequence"/>
</dbReference>
<evidence type="ECO:0000256" key="6">
    <source>
        <dbReference type="ARBA" id="ARBA00023329"/>
    </source>
</evidence>
<comment type="function">
    <text evidence="7">Involved in the regulation of gamete interactions during the double fertilization and to prevent multiple-pollen tube attraction; mediates the redistribution of the gamete fusogen HAP2/GCS1 to the cell surface after secretion upon sperm arrival.</text>
</comment>
<keyword evidence="12" id="KW-1185">Reference proteome</keyword>
<evidence type="ECO:0000313" key="12">
    <source>
        <dbReference type="Proteomes" id="UP000827721"/>
    </source>
</evidence>
<feature type="domain" description="Prolamin-like" evidence="10">
    <location>
        <begin position="50"/>
        <end position="114"/>
    </location>
</feature>
<evidence type="ECO:0000256" key="1">
    <source>
        <dbReference type="ARBA" id="ARBA00004541"/>
    </source>
</evidence>
<feature type="chain" id="PRO_5045788919" description="Prolamin-like domain-containing protein" evidence="9">
    <location>
        <begin position="23"/>
        <end position="257"/>
    </location>
</feature>